<name>A0A0L6ULZ6_9BASI</name>
<dbReference type="EMBL" id="LAVV01010591">
    <property type="protein sequence ID" value="KNZ48835.1"/>
    <property type="molecule type" value="Genomic_DNA"/>
</dbReference>
<sequence>MSSAAATAETCSHPLAYISSTTMAELSILKIEFIIEKETNNLNSVNEEDLEDSLSHLDDNDDSSYNDEDVADLLIPAAEAPVGRVLRERTLQVKPAKYSQFNEDPQTFCHAFSCDKSSDWKMAIDSKLNNIQDHNTWTLMRWFEEINYCHSISDALWKEKLTLWFHCGELLEC</sequence>
<proteinExistence type="predicted"/>
<organism evidence="1 2">
    <name type="scientific">Puccinia sorghi</name>
    <dbReference type="NCBI Taxonomy" id="27349"/>
    <lineage>
        <taxon>Eukaryota</taxon>
        <taxon>Fungi</taxon>
        <taxon>Dikarya</taxon>
        <taxon>Basidiomycota</taxon>
        <taxon>Pucciniomycotina</taxon>
        <taxon>Pucciniomycetes</taxon>
        <taxon>Pucciniales</taxon>
        <taxon>Pucciniaceae</taxon>
        <taxon>Puccinia</taxon>
    </lineage>
</organism>
<dbReference type="VEuPathDB" id="FungiDB:VP01_5384g1"/>
<protein>
    <submittedName>
        <fullName evidence="1">Uncharacterized protein</fullName>
    </submittedName>
</protein>
<reference evidence="1 2" key="1">
    <citation type="submission" date="2015-08" db="EMBL/GenBank/DDBJ databases">
        <title>Next Generation Sequencing and Analysis of the Genome of Puccinia sorghi L Schw, the Causal Agent of Maize Common Rust.</title>
        <authorList>
            <person name="Rochi L."/>
            <person name="Burguener G."/>
            <person name="Darino M."/>
            <person name="Turjanski A."/>
            <person name="Kreff E."/>
            <person name="Dieguez M.J."/>
            <person name="Sacco F."/>
        </authorList>
    </citation>
    <scope>NUCLEOTIDE SEQUENCE [LARGE SCALE GENOMIC DNA]</scope>
    <source>
        <strain evidence="1 2">RO10H11247</strain>
    </source>
</reference>
<gene>
    <name evidence="1" type="ORF">VP01_5384g1</name>
</gene>
<dbReference type="Proteomes" id="UP000037035">
    <property type="component" value="Unassembled WGS sequence"/>
</dbReference>
<comment type="caution">
    <text evidence="1">The sequence shown here is derived from an EMBL/GenBank/DDBJ whole genome shotgun (WGS) entry which is preliminary data.</text>
</comment>
<keyword evidence="2" id="KW-1185">Reference proteome</keyword>
<evidence type="ECO:0000313" key="1">
    <source>
        <dbReference type="EMBL" id="KNZ48835.1"/>
    </source>
</evidence>
<accession>A0A0L6ULZ6</accession>
<dbReference type="AlphaFoldDB" id="A0A0L6ULZ6"/>
<evidence type="ECO:0000313" key="2">
    <source>
        <dbReference type="Proteomes" id="UP000037035"/>
    </source>
</evidence>